<gene>
    <name evidence="4" type="ORF">HMF3257_38560</name>
</gene>
<dbReference type="Pfam" id="PF12508">
    <property type="entry name" value="Transposon_TraM"/>
    <property type="match status" value="1"/>
</dbReference>
<evidence type="ECO:0000313" key="4">
    <source>
        <dbReference type="EMBL" id="RAI73023.1"/>
    </source>
</evidence>
<keyword evidence="5" id="KW-1185">Reference proteome</keyword>
<evidence type="ECO:0000259" key="3">
    <source>
        <dbReference type="Pfam" id="PF12508"/>
    </source>
</evidence>
<dbReference type="EMBL" id="QLII01000003">
    <property type="protein sequence ID" value="RAI73023.1"/>
    <property type="molecule type" value="Genomic_DNA"/>
</dbReference>
<accession>A0A327NE86</accession>
<feature type="region of interest" description="Disordered" evidence="1">
    <location>
        <begin position="97"/>
        <end position="121"/>
    </location>
</feature>
<keyword evidence="2" id="KW-1133">Transmembrane helix</keyword>
<evidence type="ECO:0000256" key="1">
    <source>
        <dbReference type="SAM" id="MobiDB-lite"/>
    </source>
</evidence>
<keyword evidence="2" id="KW-0472">Membrane</keyword>
<dbReference type="Proteomes" id="UP000249016">
    <property type="component" value="Unassembled WGS sequence"/>
</dbReference>
<protein>
    <recommendedName>
        <fullName evidence="3">Conjugative transposon TraM C-terminal domain-containing protein</fullName>
    </recommendedName>
</protein>
<feature type="region of interest" description="Disordered" evidence="1">
    <location>
        <begin position="133"/>
        <end position="178"/>
    </location>
</feature>
<dbReference type="InterPro" id="IPR055407">
    <property type="entry name" value="TraM_C"/>
</dbReference>
<evidence type="ECO:0000256" key="2">
    <source>
        <dbReference type="SAM" id="Phobius"/>
    </source>
</evidence>
<dbReference type="RefSeq" id="WP_111351241.1">
    <property type="nucleotide sequence ID" value="NZ_QLII01000003.1"/>
</dbReference>
<comment type="caution">
    <text evidence="4">The sequence shown here is derived from an EMBL/GenBank/DDBJ whole genome shotgun (WGS) entry which is preliminary data.</text>
</comment>
<reference evidence="4 5" key="1">
    <citation type="submission" date="2018-06" db="EMBL/GenBank/DDBJ databases">
        <title>Spirosoma sp. HMF3257 Genome sequencing and assembly.</title>
        <authorList>
            <person name="Kang H."/>
            <person name="Cha I."/>
            <person name="Kim H."/>
            <person name="Kang J."/>
            <person name="Joh K."/>
        </authorList>
    </citation>
    <scope>NUCLEOTIDE SEQUENCE [LARGE SCALE GENOMIC DNA]</scope>
    <source>
        <strain evidence="4 5">HMF3257</strain>
    </source>
</reference>
<keyword evidence="2" id="KW-0812">Transmembrane</keyword>
<name>A0A327NE86_9BACT</name>
<evidence type="ECO:0000313" key="5">
    <source>
        <dbReference type="Proteomes" id="UP000249016"/>
    </source>
</evidence>
<proteinExistence type="predicted"/>
<feature type="domain" description="Conjugative transposon TraM C-terminal" evidence="3">
    <location>
        <begin position="254"/>
        <end position="404"/>
    </location>
</feature>
<dbReference type="OrthoDB" id="1453786at2"/>
<feature type="transmembrane region" description="Helical" evidence="2">
    <location>
        <begin position="30"/>
        <end position="49"/>
    </location>
</feature>
<dbReference type="AlphaFoldDB" id="A0A327NE86"/>
<sequence>MSTNNQVSETTWQNRFNGGRLKQLFQDKRFISFLSIAGACLILIVYYFIHHSRSYEETSIKASNSLNADIPNASDSTGLPARSKLELAGDAKALAMPDQASTERGLNANVPGTVVPDRPRRREADAYIYGEAIPQEIDNDPDMEVSRTQKGGRRGRSYTPNSDLSFNLDDEDPQKTKDQLEKEKKLLALLQEYKADKLKRQQDIQNRLLKPETYTLPTVSSLTGPTGKNTFYGLESEMRQQAMDAKEDSLSITIKAMVFSEQTVVSGGRVTLRLLENISLRGRLIPEGTLLYGVANFSGQRVQIAINQVQYEGRILPLKLTVYDMDGLAGVYVPNVTGLQQGRQAIAQAGQGFTVSPPVVANNIPSMATASAIQAGLQGGRNFLSRKMTLPKATLKNNYYVLLK</sequence>
<organism evidence="4 5">
    <name type="scientific">Spirosoma telluris</name>
    <dbReference type="NCBI Taxonomy" id="2183553"/>
    <lineage>
        <taxon>Bacteria</taxon>
        <taxon>Pseudomonadati</taxon>
        <taxon>Bacteroidota</taxon>
        <taxon>Cytophagia</taxon>
        <taxon>Cytophagales</taxon>
        <taxon>Cytophagaceae</taxon>
        <taxon>Spirosoma</taxon>
    </lineage>
</organism>